<dbReference type="Gene3D" id="1.25.40.10">
    <property type="entry name" value="Tetratricopeptide repeat domain"/>
    <property type="match status" value="4"/>
</dbReference>
<keyword evidence="2" id="KW-0677">Repeat</keyword>
<dbReference type="Pfam" id="PF01535">
    <property type="entry name" value="PPR"/>
    <property type="match status" value="6"/>
</dbReference>
<proteinExistence type="inferred from homology"/>
<gene>
    <name evidence="3" type="ORF">OLC1_LOCUS504</name>
</gene>
<keyword evidence="4" id="KW-1185">Reference proteome</keyword>
<dbReference type="Proteomes" id="UP001161247">
    <property type="component" value="Chromosome 1"/>
</dbReference>
<organism evidence="3 4">
    <name type="scientific">Oldenlandia corymbosa var. corymbosa</name>
    <dbReference type="NCBI Taxonomy" id="529605"/>
    <lineage>
        <taxon>Eukaryota</taxon>
        <taxon>Viridiplantae</taxon>
        <taxon>Streptophyta</taxon>
        <taxon>Embryophyta</taxon>
        <taxon>Tracheophyta</taxon>
        <taxon>Spermatophyta</taxon>
        <taxon>Magnoliopsida</taxon>
        <taxon>eudicotyledons</taxon>
        <taxon>Gunneridae</taxon>
        <taxon>Pentapetalae</taxon>
        <taxon>asterids</taxon>
        <taxon>lamiids</taxon>
        <taxon>Gentianales</taxon>
        <taxon>Rubiaceae</taxon>
        <taxon>Rubioideae</taxon>
        <taxon>Spermacoceae</taxon>
        <taxon>Hedyotis-Oldenlandia complex</taxon>
        <taxon>Oldenlandia</taxon>
    </lineage>
</organism>
<accession>A0AAV1BWR2</accession>
<dbReference type="AlphaFoldDB" id="A0AAV1BWR2"/>
<protein>
    <submittedName>
        <fullName evidence="3">OLC1v1021052C1</fullName>
    </submittedName>
</protein>
<dbReference type="InterPro" id="IPR002885">
    <property type="entry name" value="PPR_rpt"/>
</dbReference>
<dbReference type="Pfam" id="PF13041">
    <property type="entry name" value="PPR_2"/>
    <property type="match status" value="1"/>
</dbReference>
<dbReference type="EMBL" id="OX459118">
    <property type="protein sequence ID" value="CAI9087760.1"/>
    <property type="molecule type" value="Genomic_DNA"/>
</dbReference>
<evidence type="ECO:0000313" key="3">
    <source>
        <dbReference type="EMBL" id="CAI9087760.1"/>
    </source>
</evidence>
<dbReference type="GO" id="GO:0003729">
    <property type="term" value="F:mRNA binding"/>
    <property type="evidence" value="ECO:0007669"/>
    <property type="project" value="TreeGrafter"/>
</dbReference>
<evidence type="ECO:0000313" key="4">
    <source>
        <dbReference type="Proteomes" id="UP001161247"/>
    </source>
</evidence>
<dbReference type="InterPro" id="IPR011990">
    <property type="entry name" value="TPR-like_helical_dom_sf"/>
</dbReference>
<name>A0AAV1BWR2_OLDCO</name>
<comment type="similarity">
    <text evidence="1">Belongs to the PPR family. P subfamily.</text>
</comment>
<dbReference type="PANTHER" id="PTHR47933">
    <property type="entry name" value="PENTATRICOPEPTIDE REPEAT-CONTAINING PROTEIN 1, MITOCHONDRIAL"/>
    <property type="match status" value="1"/>
</dbReference>
<sequence length="581" mass="66024">MPSKDFTKPQSTSSVCTTSKQLSISDIPNNWRIQRRETQLISQVSAIILQRQTKYWASLLKTTLKFSSLTPFQFLQILNNTKASPKISLEFYNWARKNLHFEPDLKTQCKLTHLLYGSGLSNLAKPILSSIVQAYPSHQVVSSLCKVANFETCSSVLCAVLKGYCKKGLYLDALRVYLEGKEFRNGVISVDGCNALLHLLANKNESRLAWCVYSSMIRDGVFENQFTWPILGRILCEDGKFERISRILDMGINSSVLFDLLIQNYGERGDFDAAFSHIDKMFDKKLVPTLGIYSSILDGACKCGDTKVIEMVIGIMIEKGFVPKEVSSEYDSVIQKLADLGKTYAAKLFLDRASAENVVLQDATYGCMLRALSNSGRLQDAIEIHLMISERKIVVNDVCYNAFASGLCTQEPSEKVHELLKDLIEKGFHPDVAEVSRYIKVQCENLKWKQAEHFLNYILDKGFVPDSFCCCSLVKYYCSSGQVDLAIKLHNKMKLSQTFDVETYNLLLHKLFKQRRVSDTLDVFEDMKMQKIYNTESFTIMIRELCQVKELREAMKIHDEMLKLGLKPNGKTYKRLISGFA</sequence>
<reference evidence="3" key="1">
    <citation type="submission" date="2023-03" db="EMBL/GenBank/DDBJ databases">
        <authorList>
            <person name="Julca I."/>
        </authorList>
    </citation>
    <scope>NUCLEOTIDE SEQUENCE</scope>
</reference>
<evidence type="ECO:0000256" key="2">
    <source>
        <dbReference type="ARBA" id="ARBA00022737"/>
    </source>
</evidence>
<evidence type="ECO:0000256" key="1">
    <source>
        <dbReference type="ARBA" id="ARBA00007626"/>
    </source>
</evidence>
<dbReference type="InterPro" id="IPR051240">
    <property type="entry name" value="Mito_RNA-Proc/Resp"/>
</dbReference>
<dbReference type="PANTHER" id="PTHR47933:SF45">
    <property type="entry name" value="PENTACOTRIPEPTIDE-REPEAT REGION OF PRORP DOMAIN-CONTAINING PROTEIN"/>
    <property type="match status" value="1"/>
</dbReference>
<dbReference type="NCBIfam" id="TIGR00756">
    <property type="entry name" value="PPR"/>
    <property type="match status" value="5"/>
</dbReference>